<evidence type="ECO:0000259" key="5">
    <source>
        <dbReference type="Pfam" id="PF02782"/>
    </source>
</evidence>
<evidence type="ECO:0000259" key="4">
    <source>
        <dbReference type="Pfam" id="PF00370"/>
    </source>
</evidence>
<reference evidence="7" key="1">
    <citation type="submission" date="2016-12" db="EMBL/GenBank/DDBJ databases">
        <authorList>
            <person name="Varghese N."/>
            <person name="Submissions S."/>
        </authorList>
    </citation>
    <scope>NUCLEOTIDE SEQUENCE [LARGE SCALE GENOMIC DNA]</scope>
    <source>
        <strain evidence="7">DSM 13020</strain>
    </source>
</reference>
<dbReference type="Proteomes" id="UP000184207">
    <property type="component" value="Unassembled WGS sequence"/>
</dbReference>
<dbReference type="PANTHER" id="PTHR43095">
    <property type="entry name" value="SUGAR KINASE"/>
    <property type="match status" value="1"/>
</dbReference>
<dbReference type="CDD" id="cd07770">
    <property type="entry name" value="ASKHA_NBD_FGGY_GntK"/>
    <property type="match status" value="1"/>
</dbReference>
<sequence length="484" mass="53723">MAQDLILAIDLGTSYLKVGLIDQKGKILKSERKRLKLITDSFGKAEHDVNALSKLLLKTTKKVIEGYENRIAAIVPSTYIFGIMAADSNGKPLTNLITLLDTRSRVVHNDFLGIFDPDEIYYRSGMPPTFHSSLYKVFWLRKTFEELRRNDVLFLSSKDFVIYLLSGKFLSDESTASSTGYFNTHKLDWDDEILQKVGITRDNLSTIVPAPELIPVANEVRSFLKLKNNVKVVAGLYDGGAVALASGVFDEKKKAIMNLGTTAMLRVAYDKPVIGKGEIVSCQTLYLCNGNWFIGGSVNNAGSVVAWLKTLMGPRSIDIEDVVVEDNLLFFPYLTGERGFSFGSNSHGVIYGLEQRHSKRDVVLAGLEGVAFTLRSMADEMRGYGVSFSKVVASGGGTKFGIWMKVLANVLKTEIEILQIDEPALVGSALLGSAALGWSEGISSAYRYMESVRISVEPDEYLVEKYDVKYDRFLEILKTLYLRK</sequence>
<evidence type="ECO:0000313" key="7">
    <source>
        <dbReference type="Proteomes" id="UP000184207"/>
    </source>
</evidence>
<dbReference type="STRING" id="1121883.SAMN02745226_00090"/>
<evidence type="ECO:0000256" key="3">
    <source>
        <dbReference type="ARBA" id="ARBA00022777"/>
    </source>
</evidence>
<dbReference type="GO" id="GO:0005975">
    <property type="term" value="P:carbohydrate metabolic process"/>
    <property type="evidence" value="ECO:0007669"/>
    <property type="project" value="InterPro"/>
</dbReference>
<evidence type="ECO:0000313" key="6">
    <source>
        <dbReference type="EMBL" id="SHN49059.1"/>
    </source>
</evidence>
<proteinExistence type="inferred from homology"/>
<feature type="domain" description="Carbohydrate kinase FGGY C-terminal" evidence="5">
    <location>
        <begin position="258"/>
        <end position="435"/>
    </location>
</feature>
<keyword evidence="7" id="KW-1185">Reference proteome</keyword>
<dbReference type="SUPFAM" id="SSF53067">
    <property type="entry name" value="Actin-like ATPase domain"/>
    <property type="match status" value="2"/>
</dbReference>
<evidence type="ECO:0000256" key="2">
    <source>
        <dbReference type="ARBA" id="ARBA00022679"/>
    </source>
</evidence>
<dbReference type="Gene3D" id="3.30.420.40">
    <property type="match status" value="2"/>
</dbReference>
<organism evidence="6 7">
    <name type="scientific">Fervidobacterium gondwanense DSM 13020</name>
    <dbReference type="NCBI Taxonomy" id="1121883"/>
    <lineage>
        <taxon>Bacteria</taxon>
        <taxon>Thermotogati</taxon>
        <taxon>Thermotogota</taxon>
        <taxon>Thermotogae</taxon>
        <taxon>Thermotogales</taxon>
        <taxon>Fervidobacteriaceae</taxon>
        <taxon>Fervidobacterium</taxon>
    </lineage>
</organism>
<dbReference type="Pfam" id="PF00370">
    <property type="entry name" value="FGGY_N"/>
    <property type="match status" value="1"/>
</dbReference>
<protein>
    <submittedName>
        <fullName evidence="6">Gluconokinase</fullName>
    </submittedName>
</protein>
<name>A0A1M7RS26_FERGO</name>
<dbReference type="RefSeq" id="WP_072757213.1">
    <property type="nucleotide sequence ID" value="NZ_FRDJ01000001.1"/>
</dbReference>
<dbReference type="PIRSF" id="PIRSF000538">
    <property type="entry name" value="GlpK"/>
    <property type="match status" value="1"/>
</dbReference>
<dbReference type="OrthoDB" id="9805576at2"/>
<dbReference type="AlphaFoldDB" id="A0A1M7RS26"/>
<feature type="domain" description="Carbohydrate kinase FGGY N-terminal" evidence="4">
    <location>
        <begin position="6"/>
        <end position="243"/>
    </location>
</feature>
<dbReference type="InterPro" id="IPR018485">
    <property type="entry name" value="FGGY_C"/>
</dbReference>
<dbReference type="Pfam" id="PF02782">
    <property type="entry name" value="FGGY_C"/>
    <property type="match status" value="1"/>
</dbReference>
<dbReference type="InterPro" id="IPR043129">
    <property type="entry name" value="ATPase_NBD"/>
</dbReference>
<gene>
    <name evidence="6" type="ORF">SAMN02745226_00090</name>
</gene>
<dbReference type="InterPro" id="IPR050406">
    <property type="entry name" value="FGGY_Carb_Kinase"/>
</dbReference>
<keyword evidence="2" id="KW-0808">Transferase</keyword>
<dbReference type="EMBL" id="FRDJ01000001">
    <property type="protein sequence ID" value="SHN49059.1"/>
    <property type="molecule type" value="Genomic_DNA"/>
</dbReference>
<dbReference type="GO" id="GO:0016301">
    <property type="term" value="F:kinase activity"/>
    <property type="evidence" value="ECO:0007669"/>
    <property type="project" value="UniProtKB-KW"/>
</dbReference>
<accession>A0A1M7RS26</accession>
<evidence type="ECO:0000256" key="1">
    <source>
        <dbReference type="ARBA" id="ARBA00009156"/>
    </source>
</evidence>
<keyword evidence="3 6" id="KW-0418">Kinase</keyword>
<dbReference type="InterPro" id="IPR000577">
    <property type="entry name" value="Carb_kinase_FGGY"/>
</dbReference>
<dbReference type="InterPro" id="IPR018484">
    <property type="entry name" value="FGGY_N"/>
</dbReference>
<dbReference type="PANTHER" id="PTHR43095:SF2">
    <property type="entry name" value="GLUCONOKINASE"/>
    <property type="match status" value="1"/>
</dbReference>
<comment type="similarity">
    <text evidence="1">Belongs to the FGGY kinase family.</text>
</comment>